<dbReference type="EMBL" id="WMEX01000003">
    <property type="protein sequence ID" value="MYL26372.1"/>
    <property type="molecule type" value="Genomic_DNA"/>
</dbReference>
<sequence length="204" mass="22725">MTETPEKPFAPACERNQEPIREVLAEVLTQPAKVLELGSGTGQHAVYMARHLPHLEWQPTDIAENLDGIRQWRREAKLRNVRDPLEVDALDAGVRLGETFDAVFTANTVHFVSWRIVNGLLAISAAHLRQGGDLLIYGPFNEDGGYTSEGNAELDAWLQERDPSSGIKDRAVFNALAADYGFEAVERFRMPANNQLLRFVRGSA</sequence>
<organism evidence="1 2">
    <name type="scientific">Vreelandella halophila</name>
    <dbReference type="NCBI Taxonomy" id="86177"/>
    <lineage>
        <taxon>Bacteria</taxon>
        <taxon>Pseudomonadati</taxon>
        <taxon>Pseudomonadota</taxon>
        <taxon>Gammaproteobacteria</taxon>
        <taxon>Oceanospirillales</taxon>
        <taxon>Halomonadaceae</taxon>
        <taxon>Vreelandella</taxon>
    </lineage>
</organism>
<name>A0A9X4YAW3_9GAMM</name>
<proteinExistence type="predicted"/>
<comment type="caution">
    <text evidence="1">The sequence shown here is derived from an EMBL/GenBank/DDBJ whole genome shotgun (WGS) entry which is preliminary data.</text>
</comment>
<reference evidence="1 2" key="1">
    <citation type="submission" date="2019-11" db="EMBL/GenBank/DDBJ databases">
        <title>Genome sequences of 17 halophilic strains isolated from different environments.</title>
        <authorList>
            <person name="Furrow R.E."/>
        </authorList>
    </citation>
    <scope>NUCLEOTIDE SEQUENCE [LARGE SCALE GENOMIC DNA]</scope>
    <source>
        <strain evidence="1 2">22507_15_FS</strain>
    </source>
</reference>
<gene>
    <name evidence="1" type="ORF">GLW01_06140</name>
</gene>
<dbReference type="InterPro" id="IPR029063">
    <property type="entry name" value="SAM-dependent_MTases_sf"/>
</dbReference>
<dbReference type="PANTHER" id="PTHR20974:SF0">
    <property type="entry name" value="UPF0585 PROTEIN CG18661"/>
    <property type="match status" value="1"/>
</dbReference>
<dbReference type="OrthoDB" id="5563826at2"/>
<keyword evidence="2" id="KW-1185">Reference proteome</keyword>
<dbReference type="AlphaFoldDB" id="A0A9X4YAW3"/>
<accession>A0A9X4YAW3</accession>
<evidence type="ECO:0000313" key="2">
    <source>
        <dbReference type="Proteomes" id="UP000460751"/>
    </source>
</evidence>
<dbReference type="CDD" id="cd02440">
    <property type="entry name" value="AdoMet_MTases"/>
    <property type="match status" value="1"/>
</dbReference>
<dbReference type="InterPro" id="IPR010342">
    <property type="entry name" value="DUF938"/>
</dbReference>
<protein>
    <submittedName>
        <fullName evidence="1">DUF938 domain-containing protein</fullName>
    </submittedName>
</protein>
<dbReference type="PANTHER" id="PTHR20974">
    <property type="entry name" value="UPF0585 PROTEIN CG18661"/>
    <property type="match status" value="1"/>
</dbReference>
<dbReference type="RefSeq" id="WP_151441572.1">
    <property type="nucleotide sequence ID" value="NZ_WMEX01000003.1"/>
</dbReference>
<dbReference type="Proteomes" id="UP000460751">
    <property type="component" value="Unassembled WGS sequence"/>
</dbReference>
<dbReference type="Pfam" id="PF06080">
    <property type="entry name" value="DUF938"/>
    <property type="match status" value="1"/>
</dbReference>
<dbReference type="SUPFAM" id="SSF53335">
    <property type="entry name" value="S-adenosyl-L-methionine-dependent methyltransferases"/>
    <property type="match status" value="1"/>
</dbReference>
<evidence type="ECO:0000313" key="1">
    <source>
        <dbReference type="EMBL" id="MYL26372.1"/>
    </source>
</evidence>
<dbReference type="Gene3D" id="3.40.50.150">
    <property type="entry name" value="Vaccinia Virus protein VP39"/>
    <property type="match status" value="1"/>
</dbReference>